<dbReference type="EMBL" id="CM016558">
    <property type="protein sequence ID" value="TKW06445.1"/>
    <property type="molecule type" value="Genomic_DNA"/>
</dbReference>
<dbReference type="CDD" id="cd21134">
    <property type="entry name" value="YTH"/>
    <property type="match status" value="1"/>
</dbReference>
<feature type="compositionally biased region" description="Basic and acidic residues" evidence="2">
    <location>
        <begin position="274"/>
        <end position="288"/>
    </location>
</feature>
<protein>
    <recommendedName>
        <fullName evidence="1">YTH domain-containing family protein</fullName>
    </recommendedName>
</protein>
<accession>A0A4U6TXJ0</accession>
<evidence type="ECO:0000256" key="2">
    <source>
        <dbReference type="SAM" id="MobiDB-lite"/>
    </source>
</evidence>
<dbReference type="Gramene" id="TKW06450">
    <property type="protein sequence ID" value="TKW06450"/>
    <property type="gene ID" value="SEVIR_7G242700v2"/>
</dbReference>
<dbReference type="GO" id="GO:0005737">
    <property type="term" value="C:cytoplasm"/>
    <property type="evidence" value="ECO:0007669"/>
    <property type="project" value="TreeGrafter"/>
</dbReference>
<sequence>MVPSESQIVVEKNPSTSVDAKEQIITLVSSKDKEVSTTIVRGASSLESPKGAQEEASFMGKGGEQQFGYQPNVYGSQPQTLFSGGYLNHLGQWEEYPYVASVERLDSAYPVMYGAYSPLSTFGDSQSYFPFLYPMSSPYYQPAASPSMGYSSSATGISQFDPMHQYYLPDALYYSLTPGFHQPFGSFDAVPMQSSGVSEVFGQGTAPLSSGMHQESMDNSGSYTAFQQGGKFGGSTPCWRASSRFGTFNKGFKHEKGSVDFLNEQSRGPRAAKTKKEVESSSAEDKNKKTLLTVDPEKYNHPDFATEYKDAKFFVIKSYTEDHIHKSIKYNVWASTASGNRKLNAAYREAKEREDYCPIFLFFSVNGSGQFCGVAEMIGPVDFDKSVDYWQNDRWSGQFPVKWHTVKDVPNNLVRHIILENNENKRVTNSRDTQEVKLEQGVQMLAIFKNHGAETTILEDFDFYEQREKAMLDDRQQWKVQCAEAKAQKLVKTSAAVGIVTQISDTIAQAVQLEETKDREIRLNVGDTATAENASAAPVKPEEAMPNTAESGTKESG</sequence>
<feature type="domain" description="YTH" evidence="3">
    <location>
        <begin position="311"/>
        <end position="448"/>
    </location>
</feature>
<name>A0A4U6TXJ0_SETVI</name>
<dbReference type="Gramene" id="TKW06445">
    <property type="protein sequence ID" value="TKW06445"/>
    <property type="gene ID" value="SEVIR_7G242700v2"/>
</dbReference>
<dbReference type="InterPro" id="IPR007275">
    <property type="entry name" value="YTH_domain"/>
</dbReference>
<feature type="region of interest" description="Disordered" evidence="2">
    <location>
        <begin position="523"/>
        <end position="557"/>
    </location>
</feature>
<keyword evidence="1" id="KW-0694">RNA-binding</keyword>
<evidence type="ECO:0000259" key="3">
    <source>
        <dbReference type="PROSITE" id="PS50882"/>
    </source>
</evidence>
<dbReference type="InterPro" id="IPR045168">
    <property type="entry name" value="YTH_prot"/>
</dbReference>
<organism evidence="4 5">
    <name type="scientific">Setaria viridis</name>
    <name type="common">Green bristlegrass</name>
    <name type="synonym">Setaria italica subsp. viridis</name>
    <dbReference type="NCBI Taxonomy" id="4556"/>
    <lineage>
        <taxon>Eukaryota</taxon>
        <taxon>Viridiplantae</taxon>
        <taxon>Streptophyta</taxon>
        <taxon>Embryophyta</taxon>
        <taxon>Tracheophyta</taxon>
        <taxon>Spermatophyta</taxon>
        <taxon>Magnoliopsida</taxon>
        <taxon>Liliopsida</taxon>
        <taxon>Poales</taxon>
        <taxon>Poaceae</taxon>
        <taxon>PACMAD clade</taxon>
        <taxon>Panicoideae</taxon>
        <taxon>Panicodae</taxon>
        <taxon>Paniceae</taxon>
        <taxon>Cenchrinae</taxon>
        <taxon>Setaria</taxon>
    </lineage>
</organism>
<dbReference type="PROSITE" id="PS50882">
    <property type="entry name" value="YTH"/>
    <property type="match status" value="1"/>
</dbReference>
<dbReference type="SMR" id="A0A4U6TXJ0"/>
<dbReference type="OMA" id="WEEYPHV"/>
<comment type="similarity">
    <text evidence="1">Belongs to the YTHDF family.</text>
</comment>
<feature type="region of interest" description="Disordered" evidence="2">
    <location>
        <begin position="259"/>
        <end position="289"/>
    </location>
</feature>
<comment type="function">
    <text evidence="1">Specifically recognizes and binds N6-methyladenosine (m6A)-containing RNAs, and regulates mRNA stability. M6A is a modification present at internal sites of mRNAs and some non-coding RNAs and plays a role in mRNA stability and processing.</text>
</comment>
<dbReference type="Gramene" id="TKW06449">
    <property type="protein sequence ID" value="TKW06449"/>
    <property type="gene ID" value="SEVIR_7G242700v2"/>
</dbReference>
<dbReference type="Pfam" id="PF04146">
    <property type="entry name" value="YTH"/>
    <property type="match status" value="1"/>
</dbReference>
<dbReference type="AlphaFoldDB" id="A0A4U6TXJ0"/>
<evidence type="ECO:0000313" key="4">
    <source>
        <dbReference type="EMBL" id="TKW06445.1"/>
    </source>
</evidence>
<dbReference type="GO" id="GO:0061157">
    <property type="term" value="P:mRNA destabilization"/>
    <property type="evidence" value="ECO:0007669"/>
    <property type="project" value="TreeGrafter"/>
</dbReference>
<dbReference type="Proteomes" id="UP000298652">
    <property type="component" value="Chromosome 7"/>
</dbReference>
<proteinExistence type="inferred from homology"/>
<evidence type="ECO:0000313" key="5">
    <source>
        <dbReference type="Proteomes" id="UP000298652"/>
    </source>
</evidence>
<reference evidence="4 5" key="1">
    <citation type="submission" date="2019-03" db="EMBL/GenBank/DDBJ databases">
        <title>WGS assembly of Setaria viridis.</title>
        <authorList>
            <person name="Huang P."/>
            <person name="Jenkins J."/>
            <person name="Grimwood J."/>
            <person name="Barry K."/>
            <person name="Healey A."/>
            <person name="Mamidi S."/>
            <person name="Sreedasyam A."/>
            <person name="Shu S."/>
            <person name="Feldman M."/>
            <person name="Wu J."/>
            <person name="Yu Y."/>
            <person name="Chen C."/>
            <person name="Johnson J."/>
            <person name="Rokhsar D."/>
            <person name="Baxter I."/>
            <person name="Schmutz J."/>
            <person name="Brutnell T."/>
            <person name="Kellogg E."/>
        </authorList>
    </citation>
    <scope>NUCLEOTIDE SEQUENCE [LARGE SCALE GENOMIC DNA]</scope>
    <source>
        <strain evidence="5">cv. A10</strain>
    </source>
</reference>
<dbReference type="GO" id="GO:0003729">
    <property type="term" value="F:mRNA binding"/>
    <property type="evidence" value="ECO:0007669"/>
    <property type="project" value="UniProtKB-UniRule"/>
</dbReference>
<evidence type="ECO:0000256" key="1">
    <source>
        <dbReference type="RuleBase" id="RU369095"/>
    </source>
</evidence>
<dbReference type="EMBL" id="CM016558">
    <property type="protein sequence ID" value="TKW06450.1"/>
    <property type="molecule type" value="Genomic_DNA"/>
</dbReference>
<dbReference type="EMBL" id="CM016558">
    <property type="protein sequence ID" value="TKW06449.1"/>
    <property type="molecule type" value="Genomic_DNA"/>
</dbReference>
<keyword evidence="5" id="KW-1185">Reference proteome</keyword>
<dbReference type="Gene3D" id="3.10.590.10">
    <property type="entry name" value="ph1033 like domains"/>
    <property type="match status" value="1"/>
</dbReference>
<dbReference type="GO" id="GO:1990247">
    <property type="term" value="F:N6-methyladenosine-containing RNA reader activity"/>
    <property type="evidence" value="ECO:0007669"/>
    <property type="project" value="UniProtKB-UniRule"/>
</dbReference>
<dbReference type="PANTHER" id="PTHR12357">
    <property type="entry name" value="YTH YT521-B HOMOLOGY DOMAIN-CONTAINING"/>
    <property type="match status" value="1"/>
</dbReference>
<dbReference type="PANTHER" id="PTHR12357:SF86">
    <property type="entry name" value="YTH DOMAIN-CONTAINING FAMILY PROTEIN"/>
    <property type="match status" value="1"/>
</dbReference>
<gene>
    <name evidence="4" type="ORF">SEVIR_7G242700v2</name>
</gene>